<dbReference type="PhylomeDB" id="A0A0G4HSL0"/>
<proteinExistence type="predicted"/>
<organism evidence="2">
    <name type="scientific">Chromera velia CCMP2878</name>
    <dbReference type="NCBI Taxonomy" id="1169474"/>
    <lineage>
        <taxon>Eukaryota</taxon>
        <taxon>Sar</taxon>
        <taxon>Alveolata</taxon>
        <taxon>Colpodellida</taxon>
        <taxon>Chromeraceae</taxon>
        <taxon>Chromera</taxon>
    </lineage>
</organism>
<feature type="region of interest" description="Disordered" evidence="1">
    <location>
        <begin position="85"/>
        <end position="107"/>
    </location>
</feature>
<sequence>MGAGGGSEQSLTLGGGVSSFTEMGIGKEAWPKGGPAEAAEAAWETGAVLVGNAGCFGTGGWEGAEDRRADHALPAVGVKEHIEVSPPDVSGASCQAGQGDPPPPVPLVSNPPHRVAEASSVVTDWSELVKKAINQLTIFLGTPQEDMELWKESFHEVVDEVRSLNGSHTLGPQDLSGIIRQKVSSGVREVLRSRTVQANQIYDPLWLLDTLDSLYLSPYGSRVQKR</sequence>
<accession>A0A0G4HSL0</accession>
<dbReference type="AlphaFoldDB" id="A0A0G4HSL0"/>
<dbReference type="VEuPathDB" id="CryptoDB:Cvel_8282"/>
<name>A0A0G4HSL0_9ALVE</name>
<gene>
    <name evidence="2" type="ORF">Cvel_8282</name>
</gene>
<dbReference type="EMBL" id="CDMZ01003709">
    <property type="protein sequence ID" value="CEM47321.1"/>
    <property type="molecule type" value="Genomic_DNA"/>
</dbReference>
<protein>
    <submittedName>
        <fullName evidence="2">Uncharacterized protein</fullName>
    </submittedName>
</protein>
<evidence type="ECO:0000256" key="1">
    <source>
        <dbReference type="SAM" id="MobiDB-lite"/>
    </source>
</evidence>
<evidence type="ECO:0000313" key="2">
    <source>
        <dbReference type="EMBL" id="CEM47321.1"/>
    </source>
</evidence>
<reference evidence="2" key="1">
    <citation type="submission" date="2014-11" db="EMBL/GenBank/DDBJ databases">
        <authorList>
            <person name="Otto D Thomas"/>
            <person name="Naeem Raeece"/>
        </authorList>
    </citation>
    <scope>NUCLEOTIDE SEQUENCE</scope>
</reference>